<keyword evidence="1" id="KW-0238">DNA-binding</keyword>
<dbReference type="Proteomes" id="UP001176940">
    <property type="component" value="Unassembled WGS sequence"/>
</dbReference>
<dbReference type="SUPFAM" id="SSF47823">
    <property type="entry name" value="lambda integrase-like, N-terminal domain"/>
    <property type="match status" value="1"/>
</dbReference>
<dbReference type="InterPro" id="IPR000477">
    <property type="entry name" value="RT_dom"/>
</dbReference>
<dbReference type="PANTHER" id="PTHR33050:SF8">
    <property type="entry name" value="REVERSE TRANSCRIPTASE DOMAIN-CONTAINING PROTEIN"/>
    <property type="match status" value="1"/>
</dbReference>
<dbReference type="EMBL" id="CAUEEQ010030889">
    <property type="protein sequence ID" value="CAJ0949968.1"/>
    <property type="molecule type" value="Genomic_DNA"/>
</dbReference>
<keyword evidence="5" id="KW-1185">Reference proteome</keyword>
<evidence type="ECO:0000256" key="1">
    <source>
        <dbReference type="ARBA" id="ARBA00023125"/>
    </source>
</evidence>
<accession>A0ABN9LT27</accession>
<keyword evidence="2" id="KW-0812">Transmembrane</keyword>
<sequence>MFSTFLEWVACKVTRLSSITHYLDDFLLVGPANSESCSQALTQFKDFMSHFGVPLSPEKTIGPVPVIAFLGIEIDSVAMEFRLPQDKIAKLLYLIEGCLLVVQMQSLLGSLNFACKIMSMGRIFSRRLILATRGVRQLHHRIRITAPLRSDLIMWQRFLNTYNGKTCFQEEDCDSHSLGLTFGPAGPVGFSVRFKDQKCVGTWPESWVGRAWPRDPILTELFPLAAAMELWGQLFCNKCIRLQLRTDSATHAINFLSSSSLPVIKIGFIVLRCLEFNVWMKASVGTVWSAPEGTTANSGMPSFGLGCLGELIPLIRSSIAPSTWRAYGKAWDEWCSLAADKPVGTSDSLRVQVTLAFLASGVSGAVARNRISGVVFHFKLRGWSDSTKHFLIGQVLKGWRRVSARNDQRRPISFPLLANLVKASGNVCDSVYEATLISAAFSLAFFGAIRVSEILPSSRHRAGGLQLDDIEICDNGLRVRVRRSKTDQEDGMRPSIWLVGHSYIYWAARRAELCPGGRSLGFTGMDVIWRGTRGLTWSQVLPEVVRIVRVASSPTVVVIHAGGNDLASFPLTELLTLMRANLDKFLGFFPVMRLVWSELIPRLVWRGARELSDMERSRRTLNQRISRFIRFKNGAVMGSILMTLVWIFFWMVFGKGWCRHSILWPNHSLIFSSQVSSILYPTTGKQETSPLIIYGVSSGLKGNLSPGSDRELVYSIIKCCREALKASLMFFGALRIGELLPRGQDGCEGLAVNQLSIADGSLVLYIAKSKTDQEDGGSGFWDEVIFQHSLPPLCSGDSWLPPCLLSENPHCLAGGSSLCMKSWLAEAAVVQSRSSVVQSRSAVVQSRSAVVQSRSAVVQSRSAVVQSRSAVVQSRSSVVQSRSSVVQSRSSVVQSRSAVVQSRSAVVQSRSAVVQSRSAVVQSRSAVVQSRSAVVQSRSAVVQSRSAVVQSRSAVVQSRSSVVQSRSSVVQSRSSVVQSRSAVVQSRSAVVQSRSAVVQSRSAVVQSRSAVVQS</sequence>
<dbReference type="SUPFAM" id="SSF52266">
    <property type="entry name" value="SGNH hydrolase"/>
    <property type="match status" value="1"/>
</dbReference>
<evidence type="ECO:0000313" key="5">
    <source>
        <dbReference type="Proteomes" id="UP001176940"/>
    </source>
</evidence>
<protein>
    <recommendedName>
        <fullName evidence="3">Reverse transcriptase domain-containing protein</fullName>
    </recommendedName>
</protein>
<dbReference type="InterPro" id="IPR052055">
    <property type="entry name" value="Hepadnavirus_pol/RT"/>
</dbReference>
<dbReference type="Gene3D" id="1.10.150.130">
    <property type="match status" value="1"/>
</dbReference>
<dbReference type="SUPFAM" id="SSF57997">
    <property type="entry name" value="Tropomyosin"/>
    <property type="match status" value="1"/>
</dbReference>
<dbReference type="InterPro" id="IPR043502">
    <property type="entry name" value="DNA/RNA_pol_sf"/>
</dbReference>
<dbReference type="InterPro" id="IPR010998">
    <property type="entry name" value="Integrase_recombinase_N"/>
</dbReference>
<reference evidence="4" key="1">
    <citation type="submission" date="2023-07" db="EMBL/GenBank/DDBJ databases">
        <authorList>
            <person name="Stuckert A."/>
        </authorList>
    </citation>
    <scope>NUCLEOTIDE SEQUENCE</scope>
</reference>
<dbReference type="InterPro" id="IPR036514">
    <property type="entry name" value="SGNH_hydro_sf"/>
</dbReference>
<comment type="caution">
    <text evidence="4">The sequence shown here is derived from an EMBL/GenBank/DDBJ whole genome shotgun (WGS) entry which is preliminary data.</text>
</comment>
<evidence type="ECO:0000256" key="2">
    <source>
        <dbReference type="SAM" id="Phobius"/>
    </source>
</evidence>
<evidence type="ECO:0000259" key="3">
    <source>
        <dbReference type="PROSITE" id="PS50878"/>
    </source>
</evidence>
<organism evidence="4 5">
    <name type="scientific">Ranitomeya imitator</name>
    <name type="common">mimic poison frog</name>
    <dbReference type="NCBI Taxonomy" id="111125"/>
    <lineage>
        <taxon>Eukaryota</taxon>
        <taxon>Metazoa</taxon>
        <taxon>Chordata</taxon>
        <taxon>Craniata</taxon>
        <taxon>Vertebrata</taxon>
        <taxon>Euteleostomi</taxon>
        <taxon>Amphibia</taxon>
        <taxon>Batrachia</taxon>
        <taxon>Anura</taxon>
        <taxon>Neobatrachia</taxon>
        <taxon>Hyloidea</taxon>
        <taxon>Dendrobatidae</taxon>
        <taxon>Dendrobatinae</taxon>
        <taxon>Ranitomeya</taxon>
    </lineage>
</organism>
<keyword evidence="2" id="KW-0472">Membrane</keyword>
<dbReference type="Gene3D" id="3.40.50.1110">
    <property type="entry name" value="SGNH hydrolase"/>
    <property type="match status" value="1"/>
</dbReference>
<dbReference type="PROSITE" id="PS50878">
    <property type="entry name" value="RT_POL"/>
    <property type="match status" value="1"/>
</dbReference>
<proteinExistence type="predicted"/>
<feature type="transmembrane region" description="Helical" evidence="2">
    <location>
        <begin position="634"/>
        <end position="653"/>
    </location>
</feature>
<dbReference type="SUPFAM" id="SSF56672">
    <property type="entry name" value="DNA/RNA polymerases"/>
    <property type="match status" value="1"/>
</dbReference>
<keyword evidence="2" id="KW-1133">Transmembrane helix</keyword>
<dbReference type="PANTHER" id="PTHR33050">
    <property type="entry name" value="REVERSE TRANSCRIPTASE DOMAIN-CONTAINING PROTEIN"/>
    <property type="match status" value="1"/>
</dbReference>
<evidence type="ECO:0000313" key="4">
    <source>
        <dbReference type="EMBL" id="CAJ0949968.1"/>
    </source>
</evidence>
<feature type="domain" description="Reverse transcriptase" evidence="3">
    <location>
        <begin position="1"/>
        <end position="74"/>
    </location>
</feature>
<name>A0ABN9LT27_9NEOB</name>
<gene>
    <name evidence="4" type="ORF">RIMI_LOCUS12821485</name>
</gene>